<gene>
    <name evidence="1" type="ORF">BDY17DRAFT_11135</name>
</gene>
<sequence>MRLKLSSTIREAGWTRIVCMPCAQRLSSSWTYSSRSQTCLPCGLPFGRKSWASCVMTTIQHCARESRFEEPTVMMILKCTDGDSLLYTPKTTTCRLSNASCGPSSTYRSASLSLLNPSVQGLSGMRIYTKRMNHSSTTGSTCPGCLEKSKPRSKGGDGVFDRSSGFGGAQRTDDRFVYVLLHFIDTLSICTTSAFHVVPRASRRTEVSRLICTQGLFLLLRCREAADGRRADNSRHVSRFHFICPSRRFPG</sequence>
<dbReference type="EMBL" id="MU001631">
    <property type="protein sequence ID" value="KAF2487423.1"/>
    <property type="molecule type" value="Genomic_DNA"/>
</dbReference>
<name>A0A6A6Q711_9PEZI</name>
<dbReference type="GeneID" id="54470219"/>
<reference evidence="1" key="1">
    <citation type="journal article" date="2020" name="Stud. Mycol.">
        <title>101 Dothideomycetes genomes: a test case for predicting lifestyles and emergence of pathogens.</title>
        <authorList>
            <person name="Haridas S."/>
            <person name="Albert R."/>
            <person name="Binder M."/>
            <person name="Bloem J."/>
            <person name="Labutti K."/>
            <person name="Salamov A."/>
            <person name="Andreopoulos B."/>
            <person name="Baker S."/>
            <person name="Barry K."/>
            <person name="Bills G."/>
            <person name="Bluhm B."/>
            <person name="Cannon C."/>
            <person name="Castanera R."/>
            <person name="Culley D."/>
            <person name="Daum C."/>
            <person name="Ezra D."/>
            <person name="Gonzalez J."/>
            <person name="Henrissat B."/>
            <person name="Kuo A."/>
            <person name="Liang C."/>
            <person name="Lipzen A."/>
            <person name="Lutzoni F."/>
            <person name="Magnuson J."/>
            <person name="Mondo S."/>
            <person name="Nolan M."/>
            <person name="Ohm R."/>
            <person name="Pangilinan J."/>
            <person name="Park H.-J."/>
            <person name="Ramirez L."/>
            <person name="Alfaro M."/>
            <person name="Sun H."/>
            <person name="Tritt A."/>
            <person name="Yoshinaga Y."/>
            <person name="Zwiers L.-H."/>
            <person name="Turgeon B."/>
            <person name="Goodwin S."/>
            <person name="Spatafora J."/>
            <person name="Crous P."/>
            <person name="Grigoriev I."/>
        </authorList>
    </citation>
    <scope>NUCLEOTIDE SEQUENCE</scope>
    <source>
        <strain evidence="1">CBS 113389</strain>
    </source>
</reference>
<dbReference type="Proteomes" id="UP000799767">
    <property type="component" value="Unassembled WGS sequence"/>
</dbReference>
<accession>A0A6A6Q711</accession>
<organism evidence="1 2">
    <name type="scientific">Neohortaea acidophila</name>
    <dbReference type="NCBI Taxonomy" id="245834"/>
    <lineage>
        <taxon>Eukaryota</taxon>
        <taxon>Fungi</taxon>
        <taxon>Dikarya</taxon>
        <taxon>Ascomycota</taxon>
        <taxon>Pezizomycotina</taxon>
        <taxon>Dothideomycetes</taxon>
        <taxon>Dothideomycetidae</taxon>
        <taxon>Mycosphaerellales</taxon>
        <taxon>Teratosphaeriaceae</taxon>
        <taxon>Neohortaea</taxon>
    </lineage>
</organism>
<evidence type="ECO:0000313" key="2">
    <source>
        <dbReference type="Proteomes" id="UP000799767"/>
    </source>
</evidence>
<keyword evidence="2" id="KW-1185">Reference proteome</keyword>
<protein>
    <submittedName>
        <fullName evidence="1">Uncharacterized protein</fullName>
    </submittedName>
</protein>
<dbReference type="RefSeq" id="XP_033593992.1">
    <property type="nucleotide sequence ID" value="XM_033729217.1"/>
</dbReference>
<evidence type="ECO:0000313" key="1">
    <source>
        <dbReference type="EMBL" id="KAF2487423.1"/>
    </source>
</evidence>
<proteinExistence type="predicted"/>
<dbReference type="AlphaFoldDB" id="A0A6A6Q711"/>